<comment type="caution">
    <text evidence="1">The sequence shown here is derived from an EMBL/GenBank/DDBJ whole genome shotgun (WGS) entry which is preliminary data.</text>
</comment>
<name>A0A398CE64_9BACL</name>
<dbReference type="Proteomes" id="UP000266340">
    <property type="component" value="Unassembled WGS sequence"/>
</dbReference>
<dbReference type="AlphaFoldDB" id="A0A398CE64"/>
<gene>
    <name evidence="1" type="ORF">D3H35_24230</name>
</gene>
<organism evidence="1 2">
    <name type="scientific">Cohnella faecalis</name>
    <dbReference type="NCBI Taxonomy" id="2315694"/>
    <lineage>
        <taxon>Bacteria</taxon>
        <taxon>Bacillati</taxon>
        <taxon>Bacillota</taxon>
        <taxon>Bacilli</taxon>
        <taxon>Bacillales</taxon>
        <taxon>Paenibacillaceae</taxon>
        <taxon>Cohnella</taxon>
    </lineage>
</organism>
<accession>A0A398CE64</accession>
<keyword evidence="2" id="KW-1185">Reference proteome</keyword>
<sequence length="60" mass="6926">MRLLISYVGESIISGEMDAAGSAEDWERPHSVQSEGPFMPSVHTLRMHHFIRQRKLRISF</sequence>
<dbReference type="EMBL" id="QXJM01000040">
    <property type="protein sequence ID" value="RIE01466.1"/>
    <property type="molecule type" value="Genomic_DNA"/>
</dbReference>
<protein>
    <submittedName>
        <fullName evidence="1">Uncharacterized protein</fullName>
    </submittedName>
</protein>
<evidence type="ECO:0000313" key="2">
    <source>
        <dbReference type="Proteomes" id="UP000266340"/>
    </source>
</evidence>
<reference evidence="1 2" key="1">
    <citation type="submission" date="2018-09" db="EMBL/GenBank/DDBJ databases">
        <title>Cohnella cavernae sp. nov., isolated from a karst cave.</title>
        <authorList>
            <person name="Zhu H."/>
        </authorList>
    </citation>
    <scope>NUCLEOTIDE SEQUENCE [LARGE SCALE GENOMIC DNA]</scope>
    <source>
        <strain evidence="1 2">K2E09-144</strain>
    </source>
</reference>
<proteinExistence type="predicted"/>
<evidence type="ECO:0000313" key="1">
    <source>
        <dbReference type="EMBL" id="RIE01466.1"/>
    </source>
</evidence>